<dbReference type="EMBL" id="SSMQ01000049">
    <property type="protein sequence ID" value="TKD00204.1"/>
    <property type="molecule type" value="Genomic_DNA"/>
</dbReference>
<accession>A0A4U1IZY3</accession>
<reference evidence="2 3" key="1">
    <citation type="submission" date="2019-04" db="EMBL/GenBank/DDBJ databases">
        <authorList>
            <person name="Li Y."/>
            <person name="Wang J."/>
        </authorList>
    </citation>
    <scope>NUCLEOTIDE SEQUENCE [LARGE SCALE GENOMIC DNA]</scope>
    <source>
        <strain evidence="2 3">DSM 14668</strain>
    </source>
</reference>
<dbReference type="GO" id="GO:0005524">
    <property type="term" value="F:ATP binding"/>
    <property type="evidence" value="ECO:0007669"/>
    <property type="project" value="InterPro"/>
</dbReference>
<dbReference type="OrthoDB" id="9816506at2"/>
<protein>
    <submittedName>
        <fullName evidence="2">DUF2813 domain-containing protein</fullName>
    </submittedName>
</protein>
<dbReference type="RefSeq" id="WP_136933497.1">
    <property type="nucleotide sequence ID" value="NZ_SSMQ01000049.1"/>
</dbReference>
<dbReference type="PANTHER" id="PTHR32182:SF22">
    <property type="entry name" value="ATP-DEPENDENT ENDONUCLEASE, OLD FAMILY-RELATED"/>
    <property type="match status" value="1"/>
</dbReference>
<sequence>MGEYQDDELSADSEDEVGMLTDVPLPRIERIEISGYRPFSTFVASPGPLTVLIGANASGKSSLFDALRLLTYAAQSPLPPEIDPRLGTSAALFHAGGPPRIDLGIRTQLAGRSLRYEVSVEGPVGTPRIARELLATAPTDPEAKPHAFLDFHYGTGRVAASEDAVRTPQWTMSPNELALRRALFPDLDVPAKFQGFVSSWRFYGDIDVSPGAATRRPAYVDEFAVPAEDGGNLSAVLSSLFLEHPDAWGELETALRSAIPGFESITVKPRGAKGMVIGVWRERGVKDELTLVDLSDGTLRLLWWLALAFSPKLPPVVCIDEPELGLHPRVLPILAGAFKLASARSQLLIATHSPHFLSQFELEDIAVMRKEDGRARFVRPATSDALRREVAEIGGEAIAKLFLSEELEVLP</sequence>
<proteinExistence type="predicted"/>
<dbReference type="InterPro" id="IPR014555">
    <property type="entry name" value="RecF-like"/>
</dbReference>
<comment type="caution">
    <text evidence="2">The sequence shown here is derived from an EMBL/GenBank/DDBJ whole genome shotgun (WGS) entry which is preliminary data.</text>
</comment>
<dbReference type="GO" id="GO:0006302">
    <property type="term" value="P:double-strand break repair"/>
    <property type="evidence" value="ECO:0007669"/>
    <property type="project" value="TreeGrafter"/>
</dbReference>
<name>A0A4U1IZY3_9BACT</name>
<evidence type="ECO:0000313" key="2">
    <source>
        <dbReference type="EMBL" id="TKD00204.1"/>
    </source>
</evidence>
<feature type="domain" description="ATPase AAA-type core" evidence="1">
    <location>
        <begin position="49"/>
        <end position="119"/>
    </location>
</feature>
<dbReference type="PIRSF" id="PIRSF029347">
    <property type="entry name" value="RecF"/>
    <property type="match status" value="1"/>
</dbReference>
<keyword evidence="3" id="KW-1185">Reference proteome</keyword>
<dbReference type="GO" id="GO:0016887">
    <property type="term" value="F:ATP hydrolysis activity"/>
    <property type="evidence" value="ECO:0007669"/>
    <property type="project" value="InterPro"/>
</dbReference>
<dbReference type="InterPro" id="IPR003959">
    <property type="entry name" value="ATPase_AAA_core"/>
</dbReference>
<dbReference type="Pfam" id="PF13304">
    <property type="entry name" value="AAA_21"/>
    <property type="match status" value="2"/>
</dbReference>
<evidence type="ECO:0000313" key="3">
    <source>
        <dbReference type="Proteomes" id="UP000309215"/>
    </source>
</evidence>
<dbReference type="Proteomes" id="UP000309215">
    <property type="component" value="Unassembled WGS sequence"/>
</dbReference>
<dbReference type="InterPro" id="IPR027417">
    <property type="entry name" value="P-loop_NTPase"/>
</dbReference>
<evidence type="ECO:0000259" key="1">
    <source>
        <dbReference type="Pfam" id="PF13304"/>
    </source>
</evidence>
<dbReference type="Gene3D" id="3.40.50.300">
    <property type="entry name" value="P-loop containing nucleotide triphosphate hydrolases"/>
    <property type="match status" value="2"/>
</dbReference>
<feature type="domain" description="ATPase AAA-type core" evidence="1">
    <location>
        <begin position="270"/>
        <end position="358"/>
    </location>
</feature>
<organism evidence="2 3">
    <name type="scientific">Polyangium fumosum</name>
    <dbReference type="NCBI Taxonomy" id="889272"/>
    <lineage>
        <taxon>Bacteria</taxon>
        <taxon>Pseudomonadati</taxon>
        <taxon>Myxococcota</taxon>
        <taxon>Polyangia</taxon>
        <taxon>Polyangiales</taxon>
        <taxon>Polyangiaceae</taxon>
        <taxon>Polyangium</taxon>
    </lineage>
</organism>
<dbReference type="PANTHER" id="PTHR32182">
    <property type="entry name" value="DNA REPLICATION AND REPAIR PROTEIN RECF"/>
    <property type="match status" value="1"/>
</dbReference>
<dbReference type="SUPFAM" id="SSF52540">
    <property type="entry name" value="P-loop containing nucleoside triphosphate hydrolases"/>
    <property type="match status" value="1"/>
</dbReference>
<dbReference type="GO" id="GO:0000731">
    <property type="term" value="P:DNA synthesis involved in DNA repair"/>
    <property type="evidence" value="ECO:0007669"/>
    <property type="project" value="TreeGrafter"/>
</dbReference>
<dbReference type="AlphaFoldDB" id="A0A4U1IZY3"/>
<gene>
    <name evidence="2" type="ORF">E8A74_35355</name>
</gene>